<dbReference type="EMBL" id="QXGF01000714">
    <property type="protein sequence ID" value="KAE8936484.1"/>
    <property type="molecule type" value="Genomic_DNA"/>
</dbReference>
<evidence type="ECO:0000313" key="12">
    <source>
        <dbReference type="Proteomes" id="UP000433483"/>
    </source>
</evidence>
<dbReference type="EMBL" id="QXFX01003367">
    <property type="protein sequence ID" value="KAE9069466.1"/>
    <property type="molecule type" value="Genomic_DNA"/>
</dbReference>
<dbReference type="Proteomes" id="UP000488956">
    <property type="component" value="Unassembled WGS sequence"/>
</dbReference>
<dbReference type="Proteomes" id="UP000429523">
    <property type="component" value="Unassembled WGS sequence"/>
</dbReference>
<feature type="signal peptide" evidence="1">
    <location>
        <begin position="1"/>
        <end position="24"/>
    </location>
</feature>
<dbReference type="AlphaFoldDB" id="A0A6A3HLS7"/>
<evidence type="ECO:0000313" key="9">
    <source>
        <dbReference type="EMBL" id="KAE9240189.1"/>
    </source>
</evidence>
<proteinExistence type="predicted"/>
<dbReference type="Proteomes" id="UP000441208">
    <property type="component" value="Unassembled WGS sequence"/>
</dbReference>
<feature type="chain" id="PRO_5036379653" evidence="1">
    <location>
        <begin position="25"/>
        <end position="60"/>
    </location>
</feature>
<dbReference type="EMBL" id="QXGB01003209">
    <property type="protein sequence ID" value="KAE9172101.1"/>
    <property type="molecule type" value="Genomic_DNA"/>
</dbReference>
<evidence type="ECO:0000313" key="14">
    <source>
        <dbReference type="Proteomes" id="UP000440367"/>
    </source>
</evidence>
<evidence type="ECO:0000313" key="10">
    <source>
        <dbReference type="EMBL" id="KAE9315110.1"/>
    </source>
</evidence>
<name>A0A6A3HLS7_9STRA</name>
<evidence type="ECO:0000313" key="18">
    <source>
        <dbReference type="Proteomes" id="UP000476176"/>
    </source>
</evidence>
<evidence type="ECO:0000313" key="11">
    <source>
        <dbReference type="Proteomes" id="UP000429523"/>
    </source>
</evidence>
<evidence type="ECO:0000313" key="8">
    <source>
        <dbReference type="EMBL" id="KAE9177125.1"/>
    </source>
</evidence>
<dbReference type="EMBL" id="QXGA01003308">
    <property type="protein sequence ID" value="KAE9084824.1"/>
    <property type="molecule type" value="Genomic_DNA"/>
</dbReference>
<dbReference type="Proteomes" id="UP000433483">
    <property type="component" value="Unassembled WGS sequence"/>
</dbReference>
<reference evidence="17 18" key="1">
    <citation type="submission" date="2018-09" db="EMBL/GenBank/DDBJ databases">
        <title>Genomic investigation of the strawberry pathogen Phytophthora fragariae indicates pathogenicity is determined by transcriptional variation in three key races.</title>
        <authorList>
            <person name="Adams T.M."/>
            <person name="Armitage A.D."/>
            <person name="Sobczyk M.K."/>
            <person name="Bates H.J."/>
            <person name="Dunwell J.M."/>
            <person name="Nellist C.F."/>
            <person name="Harrison R.J."/>
        </authorList>
    </citation>
    <scope>NUCLEOTIDE SEQUENCE [LARGE SCALE GENOMIC DNA]</scope>
    <source>
        <strain evidence="10 13">A4</strain>
        <strain evidence="9 14">BC-1</strain>
        <strain evidence="8 18">BC-23</strain>
        <strain evidence="7 12">NOV-27</strain>
        <strain evidence="6 15">NOV-5</strain>
        <strain evidence="5 16">NOV-71</strain>
        <strain evidence="2 11">NOV-9</strain>
        <strain evidence="4 19">ONT-3</strain>
        <strain evidence="3 17">SCRP245</strain>
    </source>
</reference>
<dbReference type="EMBL" id="QXGC01003261">
    <property type="protein sequence ID" value="KAE9177125.1"/>
    <property type="molecule type" value="Genomic_DNA"/>
</dbReference>
<evidence type="ECO:0000313" key="15">
    <source>
        <dbReference type="Proteomes" id="UP000440732"/>
    </source>
</evidence>
<evidence type="ECO:0000313" key="4">
    <source>
        <dbReference type="EMBL" id="KAE9069466.1"/>
    </source>
</evidence>
<evidence type="ECO:0000313" key="6">
    <source>
        <dbReference type="EMBL" id="KAE9084824.1"/>
    </source>
</evidence>
<evidence type="ECO:0000313" key="19">
    <source>
        <dbReference type="Proteomes" id="UP000488956"/>
    </source>
</evidence>
<dbReference type="Proteomes" id="UP000437068">
    <property type="component" value="Unassembled WGS sequence"/>
</dbReference>
<evidence type="ECO:0000313" key="7">
    <source>
        <dbReference type="EMBL" id="KAE9172101.1"/>
    </source>
</evidence>
<evidence type="ECO:0000313" key="16">
    <source>
        <dbReference type="Proteomes" id="UP000441208"/>
    </source>
</evidence>
<dbReference type="Proteomes" id="UP000440367">
    <property type="component" value="Unassembled WGS sequence"/>
</dbReference>
<organism evidence="3 17">
    <name type="scientific">Phytophthora fragariae</name>
    <dbReference type="NCBI Taxonomy" id="53985"/>
    <lineage>
        <taxon>Eukaryota</taxon>
        <taxon>Sar</taxon>
        <taxon>Stramenopiles</taxon>
        <taxon>Oomycota</taxon>
        <taxon>Peronosporomycetes</taxon>
        <taxon>Peronosporales</taxon>
        <taxon>Peronosporaceae</taxon>
        <taxon>Phytophthora</taxon>
    </lineage>
</organism>
<evidence type="ECO:0000313" key="3">
    <source>
        <dbReference type="EMBL" id="KAE8971296.1"/>
    </source>
</evidence>
<accession>A0A6A3HLS7</accession>
<dbReference type="Proteomes" id="UP000440732">
    <property type="component" value="Unassembled WGS sequence"/>
</dbReference>
<protein>
    <submittedName>
        <fullName evidence="3">Uncharacterized protein</fullName>
    </submittedName>
</protein>
<gene>
    <name evidence="10" type="ORF">PF001_g7949</name>
    <name evidence="9" type="ORF">PF002_g9881</name>
    <name evidence="8" type="ORF">PF004_g25865</name>
    <name evidence="7" type="ORF">PF005_g26863</name>
    <name evidence="6" type="ORF">PF006_g26395</name>
    <name evidence="5" type="ORF">PF007_g27067</name>
    <name evidence="2" type="ORF">PF009_g13594</name>
    <name evidence="4" type="ORF">PF010_g26655</name>
    <name evidence="3" type="ORF">PF011_g26085</name>
</gene>
<keyword evidence="1" id="KW-0732">Signal</keyword>
<evidence type="ECO:0000313" key="5">
    <source>
        <dbReference type="EMBL" id="KAE9070088.1"/>
    </source>
</evidence>
<dbReference type="EMBL" id="QXFW01003355">
    <property type="protein sequence ID" value="KAE8971296.1"/>
    <property type="molecule type" value="Genomic_DNA"/>
</dbReference>
<evidence type="ECO:0000256" key="1">
    <source>
        <dbReference type="SAM" id="SignalP"/>
    </source>
</evidence>
<keyword evidence="12" id="KW-1185">Reference proteome</keyword>
<dbReference type="Proteomes" id="UP000460718">
    <property type="component" value="Unassembled WGS sequence"/>
</dbReference>
<sequence length="60" mass="6862">MCSPATTCLSLIAYILNRLYTCVAYFGADFNYIDFCIYSGSPLDTFRGMCLNYRIPHTPY</sequence>
<dbReference type="EMBL" id="QXGE01000350">
    <property type="protein sequence ID" value="KAE9315110.1"/>
    <property type="molecule type" value="Genomic_DNA"/>
</dbReference>
<comment type="caution">
    <text evidence="3">The sequence shown here is derived from an EMBL/GenBank/DDBJ whole genome shotgun (WGS) entry which is preliminary data.</text>
</comment>
<evidence type="ECO:0000313" key="17">
    <source>
        <dbReference type="Proteomes" id="UP000460718"/>
    </source>
</evidence>
<evidence type="ECO:0000313" key="13">
    <source>
        <dbReference type="Proteomes" id="UP000437068"/>
    </source>
</evidence>
<dbReference type="Proteomes" id="UP000476176">
    <property type="component" value="Unassembled WGS sequence"/>
</dbReference>
<evidence type="ECO:0000313" key="2">
    <source>
        <dbReference type="EMBL" id="KAE8936484.1"/>
    </source>
</evidence>
<dbReference type="EMBL" id="QXGD01000421">
    <property type="protein sequence ID" value="KAE9240189.1"/>
    <property type="molecule type" value="Genomic_DNA"/>
</dbReference>
<dbReference type="EMBL" id="QXFZ01003281">
    <property type="protein sequence ID" value="KAE9070088.1"/>
    <property type="molecule type" value="Genomic_DNA"/>
</dbReference>